<organism evidence="1 2">
    <name type="scientific">Leifsonia aquatica</name>
    <name type="common">Corynebacterium aquaticum</name>
    <dbReference type="NCBI Taxonomy" id="144185"/>
    <lineage>
        <taxon>Bacteria</taxon>
        <taxon>Bacillati</taxon>
        <taxon>Actinomycetota</taxon>
        <taxon>Actinomycetes</taxon>
        <taxon>Micrococcales</taxon>
        <taxon>Microbacteriaceae</taxon>
        <taxon>Leifsonia</taxon>
    </lineage>
</organism>
<reference evidence="1 2" key="1">
    <citation type="submission" date="2020-08" db="EMBL/GenBank/DDBJ databases">
        <title>Sequencing the genomes of 1000 actinobacteria strains.</title>
        <authorList>
            <person name="Klenk H.-P."/>
        </authorList>
    </citation>
    <scope>NUCLEOTIDE SEQUENCE [LARGE SCALE GENOMIC DNA]</scope>
    <source>
        <strain evidence="1 2">DSM 20146</strain>
    </source>
</reference>
<evidence type="ECO:0000313" key="2">
    <source>
        <dbReference type="Proteomes" id="UP000538196"/>
    </source>
</evidence>
<accession>A0A7W4YL90</accession>
<comment type="caution">
    <text evidence="1">The sequence shown here is derived from an EMBL/GenBank/DDBJ whole genome shotgun (WGS) entry which is preliminary data.</text>
</comment>
<dbReference type="EMBL" id="JACHVP010000006">
    <property type="protein sequence ID" value="MBB2969247.1"/>
    <property type="molecule type" value="Genomic_DNA"/>
</dbReference>
<evidence type="ECO:0000313" key="1">
    <source>
        <dbReference type="EMBL" id="MBB2969247.1"/>
    </source>
</evidence>
<protein>
    <submittedName>
        <fullName evidence="1">Uncharacterized protein</fullName>
    </submittedName>
</protein>
<dbReference type="RefSeq" id="WP_021762912.1">
    <property type="nucleotide sequence ID" value="NZ_JACHVP010000006.1"/>
</dbReference>
<sequence length="89" mass="9781">MSIAPAADIVHIWTDSGTPNRLVWRDHRYRVIAAEPVRSSAVHDALTHPAERLVGWSIVAISDQDPSEVRSMQLQSVGTGWVLVDVDPA</sequence>
<proteinExistence type="predicted"/>
<keyword evidence="2" id="KW-1185">Reference proteome</keyword>
<dbReference type="Proteomes" id="UP000538196">
    <property type="component" value="Unassembled WGS sequence"/>
</dbReference>
<dbReference type="AlphaFoldDB" id="A0A7W4YL90"/>
<name>A0A7W4YL90_LEIAQ</name>
<gene>
    <name evidence="1" type="ORF">FHX33_004030</name>
</gene>